<dbReference type="OrthoDB" id="9786503at2"/>
<keyword evidence="3" id="KW-0489">Methyltransferase</keyword>
<feature type="region of interest" description="Disordered" evidence="1">
    <location>
        <begin position="1"/>
        <end position="21"/>
    </location>
</feature>
<dbReference type="SUPFAM" id="SSF53335">
    <property type="entry name" value="S-adenosyl-L-methionine-dependent methyltransferases"/>
    <property type="match status" value="1"/>
</dbReference>
<dbReference type="Gene3D" id="3.40.50.150">
    <property type="entry name" value="Vaccinia Virus protein VP39"/>
    <property type="match status" value="1"/>
</dbReference>
<dbReference type="EMBL" id="PDEP01000001">
    <property type="protein sequence ID" value="PEN09476.1"/>
    <property type="molecule type" value="Genomic_DNA"/>
</dbReference>
<organism evidence="3 4">
    <name type="scientific">Longimonas halophila</name>
    <dbReference type="NCBI Taxonomy" id="1469170"/>
    <lineage>
        <taxon>Bacteria</taxon>
        <taxon>Pseudomonadati</taxon>
        <taxon>Rhodothermota</taxon>
        <taxon>Rhodothermia</taxon>
        <taxon>Rhodothermales</taxon>
        <taxon>Salisaetaceae</taxon>
        <taxon>Longimonas</taxon>
    </lineage>
</organism>
<reference evidence="3 4" key="1">
    <citation type="submission" date="2017-10" db="EMBL/GenBank/DDBJ databases">
        <title>Draft genome of Longimonas halophila.</title>
        <authorList>
            <person name="Goh K.M."/>
            <person name="Shamsir M.S."/>
            <person name="Lim S.W."/>
        </authorList>
    </citation>
    <scope>NUCLEOTIDE SEQUENCE [LARGE SCALE GENOMIC DNA]</scope>
    <source>
        <strain evidence="3 4">KCTC 42399</strain>
    </source>
</reference>
<dbReference type="Proteomes" id="UP000221024">
    <property type="component" value="Unassembled WGS sequence"/>
</dbReference>
<keyword evidence="3" id="KW-0808">Transferase</keyword>
<keyword evidence="4" id="KW-1185">Reference proteome</keyword>
<dbReference type="AlphaFoldDB" id="A0A2H3NTC1"/>
<accession>A0A2H3NTC1</accession>
<name>A0A2H3NTC1_9BACT</name>
<evidence type="ECO:0000313" key="4">
    <source>
        <dbReference type="Proteomes" id="UP000221024"/>
    </source>
</evidence>
<dbReference type="RefSeq" id="WP_098060874.1">
    <property type="nucleotide sequence ID" value="NZ_PDEP01000001.1"/>
</dbReference>
<dbReference type="GO" id="GO:0032259">
    <property type="term" value="P:methylation"/>
    <property type="evidence" value="ECO:0007669"/>
    <property type="project" value="UniProtKB-KW"/>
</dbReference>
<evidence type="ECO:0000259" key="2">
    <source>
        <dbReference type="Pfam" id="PF13649"/>
    </source>
</evidence>
<feature type="domain" description="Methyltransferase" evidence="2">
    <location>
        <begin position="55"/>
        <end position="147"/>
    </location>
</feature>
<dbReference type="GO" id="GO:0008168">
    <property type="term" value="F:methyltransferase activity"/>
    <property type="evidence" value="ECO:0007669"/>
    <property type="project" value="UniProtKB-KW"/>
</dbReference>
<comment type="caution">
    <text evidence="3">The sequence shown here is derived from an EMBL/GenBank/DDBJ whole genome shotgun (WGS) entry which is preliminary data.</text>
</comment>
<evidence type="ECO:0000313" key="3">
    <source>
        <dbReference type="EMBL" id="PEN09476.1"/>
    </source>
</evidence>
<gene>
    <name evidence="3" type="ORF">CRI93_01745</name>
</gene>
<proteinExistence type="predicted"/>
<dbReference type="Pfam" id="PF13649">
    <property type="entry name" value="Methyltransf_25"/>
    <property type="match status" value="1"/>
</dbReference>
<dbReference type="InterPro" id="IPR041698">
    <property type="entry name" value="Methyltransf_25"/>
</dbReference>
<sequence length="224" mass="24185">MPDNPAASPQNSSSRASSQPAFWDERYQAHDRLFGTAPDPFLADALSSLPSGASVLDVGGGDGRNTLPLAHEHGFEVTVLDFAPHALDTAAAYASAHGIATTALHADVRTWTPQRRYDAAVVAFVQLLPDERIRLYDQLRAAVRPGGAIIGLWFRDGHGGDAYDRIGPSKPDRYVHEREIREAFAADTVHTCAPVDRTVQQGPVLRGHAALVQVHVERGPDEGQ</sequence>
<dbReference type="CDD" id="cd02440">
    <property type="entry name" value="AdoMet_MTases"/>
    <property type="match status" value="1"/>
</dbReference>
<dbReference type="InterPro" id="IPR029063">
    <property type="entry name" value="SAM-dependent_MTases_sf"/>
</dbReference>
<protein>
    <submittedName>
        <fullName evidence="3">SAM-dependent methyltransferase</fullName>
    </submittedName>
</protein>
<evidence type="ECO:0000256" key="1">
    <source>
        <dbReference type="SAM" id="MobiDB-lite"/>
    </source>
</evidence>